<dbReference type="PANTHER" id="PTHR43104:SF2">
    <property type="entry name" value="L-2-HYDROXYGLUTARATE DEHYDROGENASE, MITOCHONDRIAL"/>
    <property type="match status" value="1"/>
</dbReference>
<evidence type="ECO:0000313" key="10">
    <source>
        <dbReference type="Proteomes" id="UP000319865"/>
    </source>
</evidence>
<evidence type="ECO:0000256" key="6">
    <source>
        <dbReference type="ARBA" id="ARBA00022827"/>
    </source>
</evidence>
<evidence type="ECO:0000256" key="8">
    <source>
        <dbReference type="HAMAP-Rule" id="MF_00212"/>
    </source>
</evidence>
<dbReference type="Gene3D" id="3.30.9.10">
    <property type="entry name" value="D-Amino Acid Oxidase, subunit A, domain 2"/>
    <property type="match status" value="1"/>
</dbReference>
<evidence type="ECO:0000256" key="1">
    <source>
        <dbReference type="ARBA" id="ARBA00001139"/>
    </source>
</evidence>
<comment type="similarity">
    <text evidence="8">Belongs to the MQO family.</text>
</comment>
<dbReference type="InterPro" id="IPR036188">
    <property type="entry name" value="FAD/NAD-bd_sf"/>
</dbReference>
<dbReference type="UniPathway" id="UPA00223">
    <property type="reaction ID" value="UER01008"/>
</dbReference>
<keyword evidence="5 8" id="KW-0285">Flavoprotein</keyword>
<dbReference type="NCBIfam" id="TIGR01320">
    <property type="entry name" value="mal_quin_oxido"/>
    <property type="match status" value="1"/>
</dbReference>
<dbReference type="AlphaFoldDB" id="A0A543PF69"/>
<keyword evidence="4 8" id="KW-0816">Tricarboxylic acid cycle</keyword>
<proteinExistence type="inferred from homology"/>
<dbReference type="PANTHER" id="PTHR43104">
    <property type="entry name" value="L-2-HYDROXYGLUTARATE DEHYDROGENASE, MITOCHONDRIAL"/>
    <property type="match status" value="1"/>
</dbReference>
<evidence type="ECO:0000256" key="2">
    <source>
        <dbReference type="ARBA" id="ARBA00001974"/>
    </source>
</evidence>
<evidence type="ECO:0000256" key="4">
    <source>
        <dbReference type="ARBA" id="ARBA00022532"/>
    </source>
</evidence>
<dbReference type="InterPro" id="IPR006231">
    <property type="entry name" value="MQO"/>
</dbReference>
<dbReference type="NCBIfam" id="NF003606">
    <property type="entry name" value="PRK05257.2-1"/>
    <property type="match status" value="1"/>
</dbReference>
<dbReference type="Pfam" id="PF06039">
    <property type="entry name" value="Mqo"/>
    <property type="match status" value="1"/>
</dbReference>
<dbReference type="GO" id="GO:0008924">
    <property type="term" value="F:L-malate dehydrogenase (quinone) activity"/>
    <property type="evidence" value="ECO:0007669"/>
    <property type="project" value="UniProtKB-UniRule"/>
</dbReference>
<evidence type="ECO:0000256" key="7">
    <source>
        <dbReference type="ARBA" id="ARBA00023002"/>
    </source>
</evidence>
<keyword evidence="6 8" id="KW-0274">FAD</keyword>
<keyword evidence="10" id="KW-1185">Reference proteome</keyword>
<dbReference type="Gene3D" id="3.50.50.60">
    <property type="entry name" value="FAD/NAD(P)-binding domain"/>
    <property type="match status" value="1"/>
</dbReference>
<name>A0A543PF69_9ACTN</name>
<evidence type="ECO:0000256" key="5">
    <source>
        <dbReference type="ARBA" id="ARBA00022630"/>
    </source>
</evidence>
<evidence type="ECO:0000256" key="3">
    <source>
        <dbReference type="ARBA" id="ARBA00005012"/>
    </source>
</evidence>
<dbReference type="NCBIfam" id="NF003611">
    <property type="entry name" value="PRK05257.3-2"/>
    <property type="match status" value="1"/>
</dbReference>
<comment type="catalytic activity">
    <reaction evidence="1 8">
        <text>(S)-malate + a quinone = a quinol + oxaloacetate</text>
        <dbReference type="Rhea" id="RHEA:46012"/>
        <dbReference type="ChEBI" id="CHEBI:15589"/>
        <dbReference type="ChEBI" id="CHEBI:16452"/>
        <dbReference type="ChEBI" id="CHEBI:24646"/>
        <dbReference type="ChEBI" id="CHEBI:132124"/>
        <dbReference type="EC" id="1.1.5.4"/>
    </reaction>
</comment>
<reference evidence="9 10" key="1">
    <citation type="submission" date="2019-06" db="EMBL/GenBank/DDBJ databases">
        <title>Sequencing the genomes of 1000 actinobacteria strains.</title>
        <authorList>
            <person name="Klenk H.-P."/>
        </authorList>
    </citation>
    <scope>NUCLEOTIDE SEQUENCE [LARGE SCALE GENOMIC DNA]</scope>
    <source>
        <strain evidence="9 10">DSM 46837</strain>
    </source>
</reference>
<dbReference type="RefSeq" id="WP_142025323.1">
    <property type="nucleotide sequence ID" value="NZ_VFQE01000001.1"/>
</dbReference>
<accession>A0A543PF69</accession>
<evidence type="ECO:0000313" key="9">
    <source>
        <dbReference type="EMBL" id="TQN42721.1"/>
    </source>
</evidence>
<comment type="pathway">
    <text evidence="3 8">Carbohydrate metabolism; tricarboxylic acid cycle; oxaloacetate from (S)-malate (quinone route): step 1/1.</text>
</comment>
<comment type="caution">
    <text evidence="9">The sequence shown here is derived from an EMBL/GenBank/DDBJ whole genome shotgun (WGS) entry which is preliminary data.</text>
</comment>
<sequence>MKGATVEIEEFDAVLVGGGVMSATLATLLGELEPGWRIAVVERLDEAGLESSGAWNNAGTGHAGLCEFNYTPRRADGSVDVSRAVEIGAQFAASQVFWAHLVSTGRIGPPQDFIRPVPHLGFGRGPDGVAHLRARWEALRGHPLFADTEFSDDRAVLATWLPLMFGDRPDDGPVAVTRSRQGTDVDFGVLTRQLLAAVRSRGGDVRLGHEVTALDRVDGAWSVGVREQATGVEHRLRTPYVFVGAGGGTLPLLQKARVPEVRRYGAFPISGRFLRTANPDLVAAHRGKVYGHAAPGAPSISVPHLDHRTVDGREYLLFGPFAAFSPRFLRTGRRTDLLRAVRPGNLPVLAASARDNRSLMAYLVRQIAQTPRGRLDALRTFVPHLQADDWELVPAGQRVQVLKMSGGRGAMVGFGTEVVTSAGGSLAALLGASPGASTAAATMVDVLAAGFPDRMAQWAPRLEEIAPSAARAERPDPAELLARARAARRVLGLDGATGDRREDPA</sequence>
<dbReference type="GO" id="GO:0006099">
    <property type="term" value="P:tricarboxylic acid cycle"/>
    <property type="evidence" value="ECO:0007669"/>
    <property type="project" value="UniProtKB-UniRule"/>
</dbReference>
<dbReference type="HAMAP" id="MF_00212">
    <property type="entry name" value="MQO"/>
    <property type="match status" value="1"/>
</dbReference>
<dbReference type="SUPFAM" id="SSF51905">
    <property type="entry name" value="FAD/NAD(P)-binding domain"/>
    <property type="match status" value="1"/>
</dbReference>
<dbReference type="Proteomes" id="UP000319865">
    <property type="component" value="Unassembled WGS sequence"/>
</dbReference>
<dbReference type="EMBL" id="VFQE01000001">
    <property type="protein sequence ID" value="TQN42721.1"/>
    <property type="molecule type" value="Genomic_DNA"/>
</dbReference>
<comment type="cofactor">
    <cofactor evidence="2 8">
        <name>FAD</name>
        <dbReference type="ChEBI" id="CHEBI:57692"/>
    </cofactor>
</comment>
<dbReference type="GO" id="GO:0047545">
    <property type="term" value="F:(S)-2-hydroxyglutarate dehydrogenase activity"/>
    <property type="evidence" value="ECO:0007669"/>
    <property type="project" value="TreeGrafter"/>
</dbReference>
<keyword evidence="7 8" id="KW-0560">Oxidoreductase</keyword>
<organism evidence="9 10">
    <name type="scientific">Blastococcus colisei</name>
    <dbReference type="NCBI Taxonomy" id="1564162"/>
    <lineage>
        <taxon>Bacteria</taxon>
        <taxon>Bacillati</taxon>
        <taxon>Actinomycetota</taxon>
        <taxon>Actinomycetes</taxon>
        <taxon>Geodermatophilales</taxon>
        <taxon>Geodermatophilaceae</taxon>
        <taxon>Blastococcus</taxon>
    </lineage>
</organism>
<gene>
    <name evidence="8" type="primary">mqo</name>
    <name evidence="9" type="ORF">FHU33_2128</name>
</gene>
<dbReference type="OrthoDB" id="9763983at2"/>
<dbReference type="EC" id="1.1.5.4" evidence="8"/>
<protein>
    <recommendedName>
        <fullName evidence="8">Probable malate:quinone oxidoreductase</fullName>
        <ecNumber evidence="8">1.1.5.4</ecNumber>
    </recommendedName>
    <alternativeName>
        <fullName evidence="8">MQO</fullName>
    </alternativeName>
    <alternativeName>
        <fullName evidence="8">Malate dehydrogenase [quinone]</fullName>
    </alternativeName>
</protein>